<keyword evidence="2" id="KW-0862">Zinc</keyword>
<feature type="domain" description="Zn(2)-C6 fungal-type" evidence="6">
    <location>
        <begin position="53"/>
        <end position="82"/>
    </location>
</feature>
<dbReference type="InterPro" id="IPR007219">
    <property type="entry name" value="XnlR_reg_dom"/>
</dbReference>
<gene>
    <name evidence="7" type="ORF">FIESC28_01263</name>
</gene>
<keyword evidence="5" id="KW-0539">Nucleus</keyword>
<dbReference type="Pfam" id="PF00172">
    <property type="entry name" value="Zn_clus"/>
    <property type="match status" value="1"/>
</dbReference>
<dbReference type="CDD" id="cd00067">
    <property type="entry name" value="GAL4"/>
    <property type="match status" value="1"/>
</dbReference>
<dbReference type="PROSITE" id="PS00463">
    <property type="entry name" value="ZN2_CY6_FUNGAL_1"/>
    <property type="match status" value="1"/>
</dbReference>
<dbReference type="GO" id="GO:0003677">
    <property type="term" value="F:DNA binding"/>
    <property type="evidence" value="ECO:0007669"/>
    <property type="project" value="InterPro"/>
</dbReference>
<dbReference type="GO" id="GO:0000981">
    <property type="term" value="F:DNA-binding transcription factor activity, RNA polymerase II-specific"/>
    <property type="evidence" value="ECO:0007669"/>
    <property type="project" value="InterPro"/>
</dbReference>
<dbReference type="Pfam" id="PF04082">
    <property type="entry name" value="Fungal_trans"/>
    <property type="match status" value="1"/>
</dbReference>
<keyword evidence="8" id="KW-1185">Reference proteome</keyword>
<dbReference type="GO" id="GO:0008270">
    <property type="term" value="F:zinc ion binding"/>
    <property type="evidence" value="ECO:0007669"/>
    <property type="project" value="InterPro"/>
</dbReference>
<dbReference type="GO" id="GO:0006351">
    <property type="term" value="P:DNA-templated transcription"/>
    <property type="evidence" value="ECO:0007669"/>
    <property type="project" value="InterPro"/>
</dbReference>
<proteinExistence type="predicted"/>
<dbReference type="GeneID" id="41990710"/>
<evidence type="ECO:0000259" key="6">
    <source>
        <dbReference type="PROSITE" id="PS50048"/>
    </source>
</evidence>
<dbReference type="EMBL" id="QKXC01000031">
    <property type="protein sequence ID" value="RBR25990.1"/>
    <property type="molecule type" value="Genomic_DNA"/>
</dbReference>
<dbReference type="Proteomes" id="UP000253153">
    <property type="component" value="Unassembled WGS sequence"/>
</dbReference>
<evidence type="ECO:0000256" key="3">
    <source>
        <dbReference type="ARBA" id="ARBA00023015"/>
    </source>
</evidence>
<dbReference type="PANTHER" id="PTHR47660">
    <property type="entry name" value="TRANSCRIPTION FACTOR WITH C2H2 AND ZN(2)-CYS(6) DNA BINDING DOMAIN (EUROFUNG)-RELATED-RELATED"/>
    <property type="match status" value="1"/>
</dbReference>
<dbReference type="InterPro" id="IPR036864">
    <property type="entry name" value="Zn2-C6_fun-type_DNA-bd_sf"/>
</dbReference>
<evidence type="ECO:0000256" key="5">
    <source>
        <dbReference type="ARBA" id="ARBA00023242"/>
    </source>
</evidence>
<dbReference type="InterPro" id="IPR001138">
    <property type="entry name" value="Zn2Cys6_DnaBD"/>
</dbReference>
<dbReference type="CDD" id="cd12148">
    <property type="entry name" value="fungal_TF_MHR"/>
    <property type="match status" value="1"/>
</dbReference>
<evidence type="ECO:0000256" key="2">
    <source>
        <dbReference type="ARBA" id="ARBA00022833"/>
    </source>
</evidence>
<dbReference type="AlphaFoldDB" id="A0A366SBA1"/>
<dbReference type="RefSeq" id="XP_031020581.1">
    <property type="nucleotide sequence ID" value="XM_031155414.1"/>
</dbReference>
<organism evidence="7 8">
    <name type="scientific">Fusarium coffeatum</name>
    <dbReference type="NCBI Taxonomy" id="231269"/>
    <lineage>
        <taxon>Eukaryota</taxon>
        <taxon>Fungi</taxon>
        <taxon>Dikarya</taxon>
        <taxon>Ascomycota</taxon>
        <taxon>Pezizomycotina</taxon>
        <taxon>Sordariomycetes</taxon>
        <taxon>Hypocreomycetidae</taxon>
        <taxon>Hypocreales</taxon>
        <taxon>Nectriaceae</taxon>
        <taxon>Fusarium</taxon>
        <taxon>Fusarium incarnatum-equiseti species complex</taxon>
    </lineage>
</organism>
<protein>
    <recommendedName>
        <fullName evidence="6">Zn(2)-C6 fungal-type domain-containing protein</fullName>
    </recommendedName>
</protein>
<dbReference type="SUPFAM" id="SSF57701">
    <property type="entry name" value="Zn2/Cys6 DNA-binding domain"/>
    <property type="match status" value="1"/>
</dbReference>
<keyword evidence="4" id="KW-0804">Transcription</keyword>
<evidence type="ECO:0000256" key="1">
    <source>
        <dbReference type="ARBA" id="ARBA00022723"/>
    </source>
</evidence>
<evidence type="ECO:0000256" key="4">
    <source>
        <dbReference type="ARBA" id="ARBA00023163"/>
    </source>
</evidence>
<evidence type="ECO:0000313" key="8">
    <source>
        <dbReference type="Proteomes" id="UP000253153"/>
    </source>
</evidence>
<evidence type="ECO:0000313" key="7">
    <source>
        <dbReference type="EMBL" id="RBR25990.1"/>
    </source>
</evidence>
<dbReference type="PROSITE" id="PS50048">
    <property type="entry name" value="ZN2_CY6_FUNGAL_2"/>
    <property type="match status" value="1"/>
</dbReference>
<dbReference type="SMART" id="SM00066">
    <property type="entry name" value="GAL4"/>
    <property type="match status" value="1"/>
</dbReference>
<dbReference type="Gene3D" id="4.10.240.10">
    <property type="entry name" value="Zn(2)-C6 fungal-type DNA-binding domain"/>
    <property type="match status" value="1"/>
</dbReference>
<dbReference type="OrthoDB" id="3945418at2759"/>
<comment type="caution">
    <text evidence="7">The sequence shown here is derived from an EMBL/GenBank/DDBJ whole genome shotgun (WGS) entry which is preliminary data.</text>
</comment>
<accession>A0A366SBA1</accession>
<keyword evidence="3" id="KW-0805">Transcription regulation</keyword>
<keyword evidence="1" id="KW-0479">Metal-binding</keyword>
<name>A0A366SBA1_9HYPO</name>
<sequence length="575" mass="65077">MAAPPVSSSQTECPFCHKSFGRADVARRHARSCPARKGRALPAVAKRGRKLRACDNCAKVKLSCNVALPCRRCAAKGVECVYSALCHDTSHRSTVAEKPKDNRHSLSFLLQASDPSHTSLDVTVAAEPERTSEEPTWRHQDQLDAGTVDPKFLLLNLSDMLLDDPMDYENPGDGLQFQNIFNIPATTNDTLATRITTLSSDLQEMVTNKPHLKEALEHTDQTGFLTTSHFHNAFIAFFRRRYYHKPPIHWPTFQLDEIAPHFLLAVILTGTAYLQYLDQSPQHFLTASLLELAEKYIFKELKRLADQNVTPLTSKHMLEICQASVLMNSLEGSTNHTEARRRIASKRIPTLVAVLRKTGLVGLKHQPDEVSWEEFVHQETCIRVVSWTFTNDTLMSLFCNHPPAMTVKEMGGPLPCLSELWEADSGVAFEGLRHKLTREYPSNRREAVSGLLSDEWTSLKESFGRLDPTDLFLISGGLMRHVFHCRTSITTPDYISMVLRALDRWDSLWIDAFERIPVDERKWFGIARHSPEVIALSRRMIELIGSEEAEKSAYLQCVATYDTAVFHEFVQKYGQ</sequence>
<reference evidence="7 8" key="1">
    <citation type="submission" date="2018-06" db="EMBL/GenBank/DDBJ databases">
        <title>Fusarium incarnatum-equiseti species complex species 28.</title>
        <authorList>
            <person name="Gardiner D.M."/>
        </authorList>
    </citation>
    <scope>NUCLEOTIDE SEQUENCE [LARGE SCALE GENOMIC DNA]</scope>
    <source>
        <strain evidence="7 8">FIESC_28</strain>
    </source>
</reference>